<dbReference type="PROSITE" id="PS50977">
    <property type="entry name" value="HTH_TETR_2"/>
    <property type="match status" value="1"/>
</dbReference>
<dbReference type="InterPro" id="IPR050624">
    <property type="entry name" value="HTH-type_Tx_Regulator"/>
</dbReference>
<dbReference type="InterPro" id="IPR036271">
    <property type="entry name" value="Tet_transcr_reg_TetR-rel_C_sf"/>
</dbReference>
<dbReference type="EMBL" id="JBHUDG010000012">
    <property type="protein sequence ID" value="MFD1629858.1"/>
    <property type="molecule type" value="Genomic_DNA"/>
</dbReference>
<dbReference type="PANTHER" id="PTHR43479">
    <property type="entry name" value="ACREF/ENVCD OPERON REPRESSOR-RELATED"/>
    <property type="match status" value="1"/>
</dbReference>
<keyword evidence="1 2" id="KW-0238">DNA-binding</keyword>
<evidence type="ECO:0000313" key="5">
    <source>
        <dbReference type="Proteomes" id="UP001597118"/>
    </source>
</evidence>
<dbReference type="Gene3D" id="1.10.357.10">
    <property type="entry name" value="Tetracycline Repressor, domain 2"/>
    <property type="match status" value="1"/>
</dbReference>
<proteinExistence type="predicted"/>
<dbReference type="InterPro" id="IPR054422">
    <property type="entry name" value="TetR-like_HI_0893_C"/>
</dbReference>
<sequence>MDKVQAIFKSTLRLIHQFGFHGTPMSQIAKHADVAIGTIYHYFESKDELIFALFKYCKKEVAEYIFKDDSIEKEFKERFFALWLNFVRFYIDNPEYLSFLDQFYSSPYLQQALTNETICGQDHVSAFLHEGVNAGAVKNLDTNILSVVFIGTAVSTVKRHLHSLHQFDKKSLNHIIEVIWDGIKK</sequence>
<accession>A0ABW4ICA2</accession>
<dbReference type="PRINTS" id="PR00455">
    <property type="entry name" value="HTHTETR"/>
</dbReference>
<name>A0ABW4ICA2_9SPHI</name>
<organism evidence="4 5">
    <name type="scientific">Pseudopedobacter beijingensis</name>
    <dbReference type="NCBI Taxonomy" id="1207056"/>
    <lineage>
        <taxon>Bacteria</taxon>
        <taxon>Pseudomonadati</taxon>
        <taxon>Bacteroidota</taxon>
        <taxon>Sphingobacteriia</taxon>
        <taxon>Sphingobacteriales</taxon>
        <taxon>Sphingobacteriaceae</taxon>
        <taxon>Pseudopedobacter</taxon>
    </lineage>
</organism>
<dbReference type="PANTHER" id="PTHR43479:SF11">
    <property type="entry name" value="ACREF_ENVCD OPERON REPRESSOR-RELATED"/>
    <property type="match status" value="1"/>
</dbReference>
<dbReference type="InterPro" id="IPR001647">
    <property type="entry name" value="HTH_TetR"/>
</dbReference>
<gene>
    <name evidence="4" type="ORF">ACFSAH_08220</name>
</gene>
<dbReference type="SUPFAM" id="SSF48498">
    <property type="entry name" value="Tetracyclin repressor-like, C-terminal domain"/>
    <property type="match status" value="1"/>
</dbReference>
<feature type="domain" description="HTH tetR-type" evidence="3">
    <location>
        <begin position="1"/>
        <end position="61"/>
    </location>
</feature>
<dbReference type="RefSeq" id="WP_379662236.1">
    <property type="nucleotide sequence ID" value="NZ_JBHUDG010000012.1"/>
</dbReference>
<dbReference type="Pfam" id="PF00440">
    <property type="entry name" value="TetR_N"/>
    <property type="match status" value="1"/>
</dbReference>
<evidence type="ECO:0000256" key="1">
    <source>
        <dbReference type="ARBA" id="ARBA00023125"/>
    </source>
</evidence>
<dbReference type="Pfam" id="PF22604">
    <property type="entry name" value="TetR_HI_0893_C"/>
    <property type="match status" value="1"/>
</dbReference>
<dbReference type="SUPFAM" id="SSF46689">
    <property type="entry name" value="Homeodomain-like"/>
    <property type="match status" value="1"/>
</dbReference>
<keyword evidence="5" id="KW-1185">Reference proteome</keyword>
<protein>
    <submittedName>
        <fullName evidence="4">TetR/AcrR family transcriptional regulator</fullName>
    </submittedName>
</protein>
<feature type="DNA-binding region" description="H-T-H motif" evidence="2">
    <location>
        <begin position="24"/>
        <end position="43"/>
    </location>
</feature>
<evidence type="ECO:0000313" key="4">
    <source>
        <dbReference type="EMBL" id="MFD1629858.1"/>
    </source>
</evidence>
<evidence type="ECO:0000259" key="3">
    <source>
        <dbReference type="PROSITE" id="PS50977"/>
    </source>
</evidence>
<comment type="caution">
    <text evidence="4">The sequence shown here is derived from an EMBL/GenBank/DDBJ whole genome shotgun (WGS) entry which is preliminary data.</text>
</comment>
<dbReference type="InterPro" id="IPR009057">
    <property type="entry name" value="Homeodomain-like_sf"/>
</dbReference>
<evidence type="ECO:0000256" key="2">
    <source>
        <dbReference type="PROSITE-ProRule" id="PRU00335"/>
    </source>
</evidence>
<dbReference type="Proteomes" id="UP001597118">
    <property type="component" value="Unassembled WGS sequence"/>
</dbReference>
<reference evidence="5" key="1">
    <citation type="journal article" date="2019" name="Int. J. Syst. Evol. Microbiol.">
        <title>The Global Catalogue of Microorganisms (GCM) 10K type strain sequencing project: providing services to taxonomists for standard genome sequencing and annotation.</title>
        <authorList>
            <consortium name="The Broad Institute Genomics Platform"/>
            <consortium name="The Broad Institute Genome Sequencing Center for Infectious Disease"/>
            <person name="Wu L."/>
            <person name="Ma J."/>
        </authorList>
    </citation>
    <scope>NUCLEOTIDE SEQUENCE [LARGE SCALE GENOMIC DNA]</scope>
    <source>
        <strain evidence="5">CCUG 53762</strain>
    </source>
</reference>